<gene>
    <name evidence="1" type="ORF">SAMN06265368_1370</name>
</gene>
<keyword evidence="2" id="KW-1185">Reference proteome</keyword>
<reference evidence="1 2" key="1">
    <citation type="submission" date="2017-09" db="EMBL/GenBank/DDBJ databases">
        <authorList>
            <person name="Ehlers B."/>
            <person name="Leendertz F.H."/>
        </authorList>
    </citation>
    <scope>NUCLEOTIDE SEQUENCE [LARGE SCALE GENOMIC DNA]</scope>
    <source>
        <strain evidence="1 2">DSM 18289</strain>
    </source>
</reference>
<dbReference type="AlphaFoldDB" id="A0A285NK06"/>
<organism evidence="1 2">
    <name type="scientific">Cohaesibacter gelatinilyticus</name>
    <dbReference type="NCBI Taxonomy" id="372072"/>
    <lineage>
        <taxon>Bacteria</taxon>
        <taxon>Pseudomonadati</taxon>
        <taxon>Pseudomonadota</taxon>
        <taxon>Alphaproteobacteria</taxon>
        <taxon>Hyphomicrobiales</taxon>
        <taxon>Cohaesibacteraceae</taxon>
    </lineage>
</organism>
<accession>A0A285NK06</accession>
<dbReference type="RefSeq" id="WP_097152552.1">
    <property type="nucleotide sequence ID" value="NZ_OBEL01000001.1"/>
</dbReference>
<dbReference type="OrthoDB" id="9809513at2"/>
<evidence type="ECO:0000313" key="1">
    <source>
        <dbReference type="EMBL" id="SNZ07981.1"/>
    </source>
</evidence>
<name>A0A285NK06_9HYPH</name>
<sequence>MKFDDHSTQQHSSDLEGIELERQKQHVLTLLNDFWDEASDEGVDQDLLAHAALFQALSSFVLAYGEEAVSDMCKNLSSRVMAGDYTVGRILQ</sequence>
<dbReference type="Proteomes" id="UP000219439">
    <property type="component" value="Unassembled WGS sequence"/>
</dbReference>
<dbReference type="EMBL" id="OBEL01000001">
    <property type="protein sequence ID" value="SNZ07981.1"/>
    <property type="molecule type" value="Genomic_DNA"/>
</dbReference>
<proteinExistence type="predicted"/>
<evidence type="ECO:0000313" key="2">
    <source>
        <dbReference type="Proteomes" id="UP000219439"/>
    </source>
</evidence>
<protein>
    <submittedName>
        <fullName evidence="1">Uncharacterized protein</fullName>
    </submittedName>
</protein>